<protein>
    <submittedName>
        <fullName evidence="3">ATP-binding protein</fullName>
    </submittedName>
</protein>
<keyword evidence="4" id="KW-1185">Reference proteome</keyword>
<dbReference type="Gene3D" id="3.30.565.10">
    <property type="entry name" value="Histidine kinase-like ATPase, C-terminal domain"/>
    <property type="match status" value="1"/>
</dbReference>
<dbReference type="Proteomes" id="UP001596514">
    <property type="component" value="Unassembled WGS sequence"/>
</dbReference>
<name>A0ABW2T7C4_9ACTN</name>
<dbReference type="EMBL" id="JBHTEE010000001">
    <property type="protein sequence ID" value="MFC7603396.1"/>
    <property type="molecule type" value="Genomic_DNA"/>
</dbReference>
<organism evidence="3 4">
    <name type="scientific">Streptosporangium amethystogenes subsp. fukuiense</name>
    <dbReference type="NCBI Taxonomy" id="698418"/>
    <lineage>
        <taxon>Bacteria</taxon>
        <taxon>Bacillati</taxon>
        <taxon>Actinomycetota</taxon>
        <taxon>Actinomycetes</taxon>
        <taxon>Streptosporangiales</taxon>
        <taxon>Streptosporangiaceae</taxon>
        <taxon>Streptosporangium</taxon>
    </lineage>
</organism>
<accession>A0ABW2T7C4</accession>
<proteinExistence type="predicted"/>
<evidence type="ECO:0000259" key="2">
    <source>
        <dbReference type="Pfam" id="PF13581"/>
    </source>
</evidence>
<keyword evidence="1" id="KW-0808">Transferase</keyword>
<keyword evidence="3" id="KW-0547">Nucleotide-binding</keyword>
<dbReference type="SUPFAM" id="SSF55874">
    <property type="entry name" value="ATPase domain of HSP90 chaperone/DNA topoisomerase II/histidine kinase"/>
    <property type="match status" value="1"/>
</dbReference>
<keyword evidence="1" id="KW-0418">Kinase</keyword>
<dbReference type="CDD" id="cd16936">
    <property type="entry name" value="HATPase_RsbW-like"/>
    <property type="match status" value="1"/>
</dbReference>
<reference evidence="4" key="1">
    <citation type="journal article" date="2019" name="Int. J. Syst. Evol. Microbiol.">
        <title>The Global Catalogue of Microorganisms (GCM) 10K type strain sequencing project: providing services to taxonomists for standard genome sequencing and annotation.</title>
        <authorList>
            <consortium name="The Broad Institute Genomics Platform"/>
            <consortium name="The Broad Institute Genome Sequencing Center for Infectious Disease"/>
            <person name="Wu L."/>
            <person name="Ma J."/>
        </authorList>
    </citation>
    <scope>NUCLEOTIDE SEQUENCE [LARGE SCALE GENOMIC DNA]</scope>
    <source>
        <strain evidence="4">JCM 10083</strain>
    </source>
</reference>
<comment type="caution">
    <text evidence="3">The sequence shown here is derived from an EMBL/GenBank/DDBJ whole genome shotgun (WGS) entry which is preliminary data.</text>
</comment>
<sequence length="136" mass="13978">MTAGLLGTITLPGAECSVPVARHCVGAVLAAAGCALVDDVLLVVTELVGNAIRHTASGGCGGTLTLHVLDAGQQLIHIEVVDSGAATFPEPREPDPESFGGRGLWLVDQCSARWGVREVDGGRRAVWALLPSTGDR</sequence>
<evidence type="ECO:0000313" key="4">
    <source>
        <dbReference type="Proteomes" id="UP001596514"/>
    </source>
</evidence>
<evidence type="ECO:0000256" key="1">
    <source>
        <dbReference type="ARBA" id="ARBA00022527"/>
    </source>
</evidence>
<dbReference type="PANTHER" id="PTHR35526:SF3">
    <property type="entry name" value="ANTI-SIGMA-F FACTOR RSBW"/>
    <property type="match status" value="1"/>
</dbReference>
<dbReference type="InterPro" id="IPR050267">
    <property type="entry name" value="Anti-sigma-factor_SerPK"/>
</dbReference>
<dbReference type="Pfam" id="PF13581">
    <property type="entry name" value="HATPase_c_2"/>
    <property type="match status" value="1"/>
</dbReference>
<dbReference type="GO" id="GO:0005524">
    <property type="term" value="F:ATP binding"/>
    <property type="evidence" value="ECO:0007669"/>
    <property type="project" value="UniProtKB-KW"/>
</dbReference>
<dbReference type="PANTHER" id="PTHR35526">
    <property type="entry name" value="ANTI-SIGMA-F FACTOR RSBW-RELATED"/>
    <property type="match status" value="1"/>
</dbReference>
<gene>
    <name evidence="3" type="ORF">ACFQVD_25115</name>
</gene>
<feature type="domain" description="Histidine kinase/HSP90-like ATPase" evidence="2">
    <location>
        <begin position="17"/>
        <end position="121"/>
    </location>
</feature>
<dbReference type="RefSeq" id="WP_343968129.1">
    <property type="nucleotide sequence ID" value="NZ_BAAAGK010000065.1"/>
</dbReference>
<keyword evidence="3" id="KW-0067">ATP-binding</keyword>
<dbReference type="InterPro" id="IPR036890">
    <property type="entry name" value="HATPase_C_sf"/>
</dbReference>
<keyword evidence="1" id="KW-0723">Serine/threonine-protein kinase</keyword>
<evidence type="ECO:0000313" key="3">
    <source>
        <dbReference type="EMBL" id="MFC7603396.1"/>
    </source>
</evidence>
<dbReference type="InterPro" id="IPR003594">
    <property type="entry name" value="HATPase_dom"/>
</dbReference>